<dbReference type="Proteomes" id="UP000606274">
    <property type="component" value="Unassembled WGS sequence"/>
</dbReference>
<dbReference type="SUPFAM" id="SSF48726">
    <property type="entry name" value="Immunoglobulin"/>
    <property type="match status" value="1"/>
</dbReference>
<feature type="chain" id="PRO_5035750973" description="Ig-like domain-containing protein" evidence="3">
    <location>
        <begin position="20"/>
        <end position="262"/>
    </location>
</feature>
<dbReference type="EMBL" id="JABFDY010000013">
    <property type="protein sequence ID" value="KAF7699322.1"/>
    <property type="molecule type" value="Genomic_DNA"/>
</dbReference>
<keyword evidence="6" id="KW-1185">Reference proteome</keyword>
<dbReference type="AlphaFoldDB" id="A0A8T0B2V1"/>
<name>A0A8T0B2V1_SILME</name>
<keyword evidence="3" id="KW-0732">Signal</keyword>
<comment type="caution">
    <text evidence="5">The sequence shown here is derived from an EMBL/GenBank/DDBJ whole genome shotgun (WGS) entry which is preliminary data.</text>
</comment>
<feature type="transmembrane region" description="Helical" evidence="2">
    <location>
        <begin position="228"/>
        <end position="249"/>
    </location>
</feature>
<dbReference type="InterPro" id="IPR003599">
    <property type="entry name" value="Ig_sub"/>
</dbReference>
<dbReference type="PANTHER" id="PTHR11738:SF188">
    <property type="entry name" value="IMMUNOGLOBULIN SUPERFAMILY MEMBER 1 ISOFORM X1"/>
    <property type="match status" value="1"/>
</dbReference>
<dbReference type="Gene3D" id="2.60.40.10">
    <property type="entry name" value="Immunoglobulins"/>
    <property type="match status" value="1"/>
</dbReference>
<keyword evidence="2" id="KW-1133">Transmembrane helix</keyword>
<keyword evidence="1" id="KW-1015">Disulfide bond</keyword>
<dbReference type="PROSITE" id="PS50835">
    <property type="entry name" value="IG_LIKE"/>
    <property type="match status" value="1"/>
</dbReference>
<dbReference type="InterPro" id="IPR036179">
    <property type="entry name" value="Ig-like_dom_sf"/>
</dbReference>
<dbReference type="GO" id="GO:0002764">
    <property type="term" value="P:immune response-regulating signaling pathway"/>
    <property type="evidence" value="ECO:0007669"/>
    <property type="project" value="TreeGrafter"/>
</dbReference>
<dbReference type="SMART" id="SM00409">
    <property type="entry name" value="IG"/>
    <property type="match status" value="1"/>
</dbReference>
<evidence type="ECO:0000313" key="6">
    <source>
        <dbReference type="Proteomes" id="UP000606274"/>
    </source>
</evidence>
<proteinExistence type="predicted"/>
<keyword evidence="2" id="KW-0812">Transmembrane</keyword>
<dbReference type="PANTHER" id="PTHR11738">
    <property type="entry name" value="MHC CLASS I NK CELL RECEPTOR"/>
    <property type="match status" value="1"/>
</dbReference>
<evidence type="ECO:0000256" key="1">
    <source>
        <dbReference type="ARBA" id="ARBA00023157"/>
    </source>
</evidence>
<evidence type="ECO:0000256" key="3">
    <source>
        <dbReference type="SAM" id="SignalP"/>
    </source>
</evidence>
<feature type="signal peptide" evidence="3">
    <location>
        <begin position="1"/>
        <end position="19"/>
    </location>
</feature>
<keyword evidence="2" id="KW-0472">Membrane</keyword>
<organism evidence="5 6">
    <name type="scientific">Silurus meridionalis</name>
    <name type="common">Southern catfish</name>
    <name type="synonym">Silurus soldatovi meridionalis</name>
    <dbReference type="NCBI Taxonomy" id="175797"/>
    <lineage>
        <taxon>Eukaryota</taxon>
        <taxon>Metazoa</taxon>
        <taxon>Chordata</taxon>
        <taxon>Craniata</taxon>
        <taxon>Vertebrata</taxon>
        <taxon>Euteleostomi</taxon>
        <taxon>Actinopterygii</taxon>
        <taxon>Neopterygii</taxon>
        <taxon>Teleostei</taxon>
        <taxon>Ostariophysi</taxon>
        <taxon>Siluriformes</taxon>
        <taxon>Siluridae</taxon>
        <taxon>Silurus</taxon>
    </lineage>
</organism>
<evidence type="ECO:0000259" key="4">
    <source>
        <dbReference type="PROSITE" id="PS50835"/>
    </source>
</evidence>
<protein>
    <recommendedName>
        <fullName evidence="4">Ig-like domain-containing protein</fullName>
    </recommendedName>
</protein>
<sequence length="262" mass="29978">MLHFSMLMILVAWLFQARGKEIYPAKIFANKNRDILEFTCSTYGLKDGFQNHSTFHIYLCRNGFGIDTKISFQDATFFIDEKKKDNAGNYSCVFSVDRYSYKEVRGHGLNSIFITVNDSFTPAEIILPETSVKAGSDVEIQCTSLKLPERNQKGNIYAFLDKNGTVIQVNIWDTVKNEVRFTLKEVTTQDAGTYICFVMSEPCPFPEKVHGVNEVDLHVTDALWERNILRLIFSAGVIIFACFILIFDFKTSHPSSKFRRDV</sequence>
<dbReference type="InterPro" id="IPR050412">
    <property type="entry name" value="Ig-like_Receptors_ImmuneReg"/>
</dbReference>
<evidence type="ECO:0000256" key="2">
    <source>
        <dbReference type="SAM" id="Phobius"/>
    </source>
</evidence>
<dbReference type="InterPro" id="IPR007110">
    <property type="entry name" value="Ig-like_dom"/>
</dbReference>
<feature type="domain" description="Ig-like" evidence="4">
    <location>
        <begin position="122"/>
        <end position="198"/>
    </location>
</feature>
<reference evidence="5" key="1">
    <citation type="submission" date="2020-08" db="EMBL/GenBank/DDBJ databases">
        <title>Chromosome-level assembly of Southern catfish (Silurus meridionalis) provides insights into visual adaptation to the nocturnal and benthic lifestyles.</title>
        <authorList>
            <person name="Zhang Y."/>
            <person name="Wang D."/>
            <person name="Peng Z."/>
        </authorList>
    </citation>
    <scope>NUCLEOTIDE SEQUENCE</scope>
    <source>
        <strain evidence="5">SWU-2019-XX</strain>
        <tissue evidence="5">Muscle</tissue>
    </source>
</reference>
<evidence type="ECO:0000313" key="5">
    <source>
        <dbReference type="EMBL" id="KAF7699322.1"/>
    </source>
</evidence>
<gene>
    <name evidence="5" type="ORF">HF521_004064</name>
</gene>
<accession>A0A8T0B2V1</accession>
<dbReference type="InterPro" id="IPR013783">
    <property type="entry name" value="Ig-like_fold"/>
</dbReference>